<evidence type="ECO:0000256" key="8">
    <source>
        <dbReference type="ARBA" id="ARBA00022982"/>
    </source>
</evidence>
<keyword evidence="16" id="KW-1185">Reference proteome</keyword>
<gene>
    <name evidence="15" type="ORF">GAO09_03035</name>
</gene>
<feature type="transmembrane region" description="Helical" evidence="13">
    <location>
        <begin position="110"/>
        <end position="129"/>
    </location>
</feature>
<evidence type="ECO:0000259" key="14">
    <source>
        <dbReference type="Pfam" id="PF01292"/>
    </source>
</evidence>
<proteinExistence type="inferred from homology"/>
<keyword evidence="5" id="KW-0349">Heme</keyword>
<keyword evidence="8" id="KW-0249">Electron transport</keyword>
<reference evidence="15 16" key="1">
    <citation type="submission" date="2019-11" db="EMBL/GenBank/DDBJ databases">
        <title>Genome analysis of Rhizobacterium cereale a novel genus and species isolated from maize roots in North Spain.</title>
        <authorList>
            <person name="Menendez E."/>
            <person name="Flores-Felix J.D."/>
            <person name="Ramirez-Bahena M.-H."/>
            <person name="Igual J.M."/>
            <person name="Garcia-Fraile P."/>
            <person name="Peix A."/>
            <person name="Velazquez E."/>
        </authorList>
    </citation>
    <scope>NUCLEOTIDE SEQUENCE [LARGE SCALE GENOMIC DNA]</scope>
    <source>
        <strain evidence="15 16">RZME27</strain>
    </source>
</reference>
<evidence type="ECO:0000313" key="15">
    <source>
        <dbReference type="EMBL" id="MQY45043.1"/>
    </source>
</evidence>
<keyword evidence="7" id="KW-0479">Metal-binding</keyword>
<dbReference type="AlphaFoldDB" id="A0A6A8A2L0"/>
<evidence type="ECO:0000313" key="16">
    <source>
        <dbReference type="Proteomes" id="UP000435138"/>
    </source>
</evidence>
<dbReference type="InterPro" id="IPR011577">
    <property type="entry name" value="Cyt_b561_bac/Ni-Hgenase"/>
</dbReference>
<keyword evidence="11 13" id="KW-0472">Membrane</keyword>
<dbReference type="GO" id="GO:0046872">
    <property type="term" value="F:metal ion binding"/>
    <property type="evidence" value="ECO:0007669"/>
    <property type="project" value="UniProtKB-KW"/>
</dbReference>
<dbReference type="SUPFAM" id="SSF81342">
    <property type="entry name" value="Transmembrane di-heme cytochromes"/>
    <property type="match status" value="1"/>
</dbReference>
<dbReference type="InterPro" id="IPR016174">
    <property type="entry name" value="Di-haem_cyt_TM"/>
</dbReference>
<feature type="transmembrane region" description="Helical" evidence="13">
    <location>
        <begin position="163"/>
        <end position="183"/>
    </location>
</feature>
<dbReference type="GO" id="GO:0005886">
    <property type="term" value="C:plasma membrane"/>
    <property type="evidence" value="ECO:0007669"/>
    <property type="project" value="UniProtKB-SubCell"/>
</dbReference>
<keyword evidence="4" id="KW-1003">Cell membrane</keyword>
<evidence type="ECO:0000256" key="4">
    <source>
        <dbReference type="ARBA" id="ARBA00022475"/>
    </source>
</evidence>
<evidence type="ECO:0000256" key="11">
    <source>
        <dbReference type="ARBA" id="ARBA00023136"/>
    </source>
</evidence>
<evidence type="ECO:0000256" key="7">
    <source>
        <dbReference type="ARBA" id="ARBA00022723"/>
    </source>
</evidence>
<protein>
    <submittedName>
        <fullName evidence="15">Cytochrome b</fullName>
    </submittedName>
</protein>
<keyword evidence="10" id="KW-0408">Iron</keyword>
<comment type="cofactor">
    <cofactor evidence="1">
        <name>heme b</name>
        <dbReference type="ChEBI" id="CHEBI:60344"/>
    </cofactor>
</comment>
<feature type="domain" description="Cytochrome b561 bacterial/Ni-hydrogenase" evidence="14">
    <location>
        <begin position="24"/>
        <end position="199"/>
    </location>
</feature>
<evidence type="ECO:0000256" key="13">
    <source>
        <dbReference type="SAM" id="Phobius"/>
    </source>
</evidence>
<evidence type="ECO:0000256" key="3">
    <source>
        <dbReference type="ARBA" id="ARBA00022448"/>
    </source>
</evidence>
<dbReference type="Pfam" id="PF01292">
    <property type="entry name" value="Ni_hydr_CYTB"/>
    <property type="match status" value="1"/>
</dbReference>
<evidence type="ECO:0000256" key="2">
    <source>
        <dbReference type="ARBA" id="ARBA00004651"/>
    </source>
</evidence>
<evidence type="ECO:0000256" key="12">
    <source>
        <dbReference type="ARBA" id="ARBA00037975"/>
    </source>
</evidence>
<dbReference type="Gene3D" id="1.20.950.20">
    <property type="entry name" value="Transmembrane di-heme cytochromes, Chain C"/>
    <property type="match status" value="1"/>
</dbReference>
<accession>A0A6A8A2L0</accession>
<comment type="similarity">
    <text evidence="12">Belongs to the cytochrome b561 family.</text>
</comment>
<dbReference type="Proteomes" id="UP000435138">
    <property type="component" value="Unassembled WGS sequence"/>
</dbReference>
<evidence type="ECO:0000256" key="10">
    <source>
        <dbReference type="ARBA" id="ARBA00023004"/>
    </source>
</evidence>
<comment type="subcellular location">
    <subcellularLocation>
        <location evidence="2">Cell membrane</location>
        <topology evidence="2">Multi-pass membrane protein</topology>
    </subcellularLocation>
</comment>
<feature type="transmembrane region" description="Helical" evidence="13">
    <location>
        <begin position="30"/>
        <end position="49"/>
    </location>
</feature>
<dbReference type="GO" id="GO:0022904">
    <property type="term" value="P:respiratory electron transport chain"/>
    <property type="evidence" value="ECO:0007669"/>
    <property type="project" value="InterPro"/>
</dbReference>
<evidence type="ECO:0000256" key="9">
    <source>
        <dbReference type="ARBA" id="ARBA00022989"/>
    </source>
</evidence>
<name>A0A6A8A2L0_9HYPH</name>
<comment type="caution">
    <text evidence="15">The sequence shown here is derived from an EMBL/GenBank/DDBJ whole genome shotgun (WGS) entry which is preliminary data.</text>
</comment>
<dbReference type="InterPro" id="IPR052168">
    <property type="entry name" value="Cytochrome_b561_oxidase"/>
</dbReference>
<evidence type="ECO:0000256" key="1">
    <source>
        <dbReference type="ARBA" id="ARBA00001970"/>
    </source>
</evidence>
<dbReference type="PANTHER" id="PTHR30529">
    <property type="entry name" value="CYTOCHROME B561"/>
    <property type="match status" value="1"/>
</dbReference>
<sequence>MASTLDTGTIESRAIARAPKVRNFNPTSKFFHWLMAAIIIVAWIIGYYGGAMLHYGVNDIETAQKVWAITLHKNIATTTLFLIALRIIWRLFHSPPPLGEMPAVMKTFTHLGHWSLYFLMVAVPVSGWWNSSSAGYGIPVAGLFTIPGLGGKNPELTPYLVTAHWFLSWALLIVVAGHLAFALKHHFIDKDDTIESMMPTNRED</sequence>
<dbReference type="RefSeq" id="WP_153352548.1">
    <property type="nucleotide sequence ID" value="NZ_JAYKOO010000002.1"/>
</dbReference>
<dbReference type="PANTHER" id="PTHR30529:SF1">
    <property type="entry name" value="CYTOCHROME B561 HOMOLOG 2"/>
    <property type="match status" value="1"/>
</dbReference>
<keyword evidence="6 13" id="KW-0812">Transmembrane</keyword>
<keyword evidence="9 13" id="KW-1133">Transmembrane helix</keyword>
<dbReference type="EMBL" id="WIXI01000022">
    <property type="protein sequence ID" value="MQY45043.1"/>
    <property type="molecule type" value="Genomic_DNA"/>
</dbReference>
<dbReference type="GO" id="GO:0009055">
    <property type="term" value="F:electron transfer activity"/>
    <property type="evidence" value="ECO:0007669"/>
    <property type="project" value="InterPro"/>
</dbReference>
<evidence type="ECO:0000256" key="6">
    <source>
        <dbReference type="ARBA" id="ARBA00022692"/>
    </source>
</evidence>
<evidence type="ECO:0000256" key="5">
    <source>
        <dbReference type="ARBA" id="ARBA00022617"/>
    </source>
</evidence>
<feature type="transmembrane region" description="Helical" evidence="13">
    <location>
        <begin position="69"/>
        <end position="89"/>
    </location>
</feature>
<organism evidence="15 16">
    <name type="scientific">Endobacterium cereale</name>
    <dbReference type="NCBI Taxonomy" id="2663029"/>
    <lineage>
        <taxon>Bacteria</taxon>
        <taxon>Pseudomonadati</taxon>
        <taxon>Pseudomonadota</taxon>
        <taxon>Alphaproteobacteria</taxon>
        <taxon>Hyphomicrobiales</taxon>
        <taxon>Rhizobiaceae</taxon>
        <taxon>Endobacterium</taxon>
    </lineage>
</organism>
<dbReference type="GO" id="GO:0020037">
    <property type="term" value="F:heme binding"/>
    <property type="evidence" value="ECO:0007669"/>
    <property type="project" value="TreeGrafter"/>
</dbReference>
<keyword evidence="3" id="KW-0813">Transport</keyword>